<evidence type="ECO:0000256" key="4">
    <source>
        <dbReference type="PROSITE-ProRule" id="PRU00433"/>
    </source>
</evidence>
<accession>A0A1G9BAF3</accession>
<evidence type="ECO:0000256" key="3">
    <source>
        <dbReference type="ARBA" id="ARBA00023004"/>
    </source>
</evidence>
<dbReference type="SUPFAM" id="SSF46626">
    <property type="entry name" value="Cytochrome c"/>
    <property type="match status" value="1"/>
</dbReference>
<keyword evidence="2 4" id="KW-0479">Metal-binding</keyword>
<dbReference type="Proteomes" id="UP000199305">
    <property type="component" value="Unassembled WGS sequence"/>
</dbReference>
<protein>
    <submittedName>
        <fullName evidence="7">Cytochrome C oxidase, cbb3-type, subunit III</fullName>
    </submittedName>
</protein>
<keyword evidence="8" id="KW-1185">Reference proteome</keyword>
<dbReference type="Pfam" id="PF13442">
    <property type="entry name" value="Cytochrome_CBB3"/>
    <property type="match status" value="1"/>
</dbReference>
<dbReference type="PROSITE" id="PS51257">
    <property type="entry name" value="PROKAR_LIPOPROTEIN"/>
    <property type="match status" value="1"/>
</dbReference>
<gene>
    <name evidence="7" type="ORF">SAMN05216212_2175</name>
</gene>
<dbReference type="GO" id="GO:0046872">
    <property type="term" value="F:metal ion binding"/>
    <property type="evidence" value="ECO:0007669"/>
    <property type="project" value="UniProtKB-KW"/>
</dbReference>
<evidence type="ECO:0000256" key="2">
    <source>
        <dbReference type="ARBA" id="ARBA00022723"/>
    </source>
</evidence>
<dbReference type="InterPro" id="IPR036909">
    <property type="entry name" value="Cyt_c-like_dom_sf"/>
</dbReference>
<feature type="domain" description="Cytochrome c" evidence="6">
    <location>
        <begin position="71"/>
        <end position="156"/>
    </location>
</feature>
<dbReference type="PANTHER" id="PTHR40394:SF2">
    <property type="entry name" value="QUINOL:CYTOCHROME C OXIDOREDUCTASE MEMBRANE PROTEIN"/>
    <property type="match status" value="1"/>
</dbReference>
<evidence type="ECO:0000256" key="5">
    <source>
        <dbReference type="SAM" id="MobiDB-lite"/>
    </source>
</evidence>
<keyword evidence="3 4" id="KW-0408">Iron</keyword>
<dbReference type="RefSeq" id="WP_091513459.1">
    <property type="nucleotide sequence ID" value="NZ_FNFH01000004.1"/>
</dbReference>
<dbReference type="PROSITE" id="PS51007">
    <property type="entry name" value="CYTC"/>
    <property type="match status" value="1"/>
</dbReference>
<name>A0A1G9BAF3_9GAMM</name>
<dbReference type="AlphaFoldDB" id="A0A1G9BAF3"/>
<dbReference type="InterPro" id="IPR009056">
    <property type="entry name" value="Cyt_c-like_dom"/>
</dbReference>
<dbReference type="PANTHER" id="PTHR40394">
    <property type="entry name" value="LIPOPROTEIN-RELATED"/>
    <property type="match status" value="1"/>
</dbReference>
<evidence type="ECO:0000313" key="7">
    <source>
        <dbReference type="EMBL" id="SDK36566.1"/>
    </source>
</evidence>
<dbReference type="GO" id="GO:0009055">
    <property type="term" value="F:electron transfer activity"/>
    <property type="evidence" value="ECO:0007669"/>
    <property type="project" value="InterPro"/>
</dbReference>
<sequence>MKAGMPAVIVALMAVAACGDSMRDQPRYDPLSAAQGWPHNQSARVPPEGTVARDDSMAPDPQSPPTALSRAQLERGRERYGIFCSPCHGGSGHGDGMVVQRGFPAPPSLHSERLRAAPLRHYYDVISGGIGRMYAYGARVPPQDRWAIAVYIRALQLSQHATVDDLAPGERKALEKQP</sequence>
<keyword evidence="1 4" id="KW-0349">Heme</keyword>
<evidence type="ECO:0000259" key="6">
    <source>
        <dbReference type="PROSITE" id="PS51007"/>
    </source>
</evidence>
<feature type="region of interest" description="Disordered" evidence="5">
    <location>
        <begin position="27"/>
        <end position="67"/>
    </location>
</feature>
<organism evidence="7 8">
    <name type="scientific">Microbulbifer yueqingensis</name>
    <dbReference type="NCBI Taxonomy" id="658219"/>
    <lineage>
        <taxon>Bacteria</taxon>
        <taxon>Pseudomonadati</taxon>
        <taxon>Pseudomonadota</taxon>
        <taxon>Gammaproteobacteria</taxon>
        <taxon>Cellvibrionales</taxon>
        <taxon>Microbulbiferaceae</taxon>
        <taxon>Microbulbifer</taxon>
    </lineage>
</organism>
<proteinExistence type="predicted"/>
<dbReference type="GO" id="GO:0020037">
    <property type="term" value="F:heme binding"/>
    <property type="evidence" value="ECO:0007669"/>
    <property type="project" value="InterPro"/>
</dbReference>
<evidence type="ECO:0000313" key="8">
    <source>
        <dbReference type="Proteomes" id="UP000199305"/>
    </source>
</evidence>
<dbReference type="OrthoDB" id="174301at2"/>
<evidence type="ECO:0000256" key="1">
    <source>
        <dbReference type="ARBA" id="ARBA00022617"/>
    </source>
</evidence>
<dbReference type="STRING" id="658219.SAMN05216212_2175"/>
<reference evidence="8" key="1">
    <citation type="submission" date="2016-10" db="EMBL/GenBank/DDBJ databases">
        <authorList>
            <person name="Varghese N."/>
            <person name="Submissions S."/>
        </authorList>
    </citation>
    <scope>NUCLEOTIDE SEQUENCE [LARGE SCALE GENOMIC DNA]</scope>
    <source>
        <strain evidence="8">CGMCC 1.10658</strain>
    </source>
</reference>
<dbReference type="EMBL" id="FNFH01000004">
    <property type="protein sequence ID" value="SDK36566.1"/>
    <property type="molecule type" value="Genomic_DNA"/>
</dbReference>
<dbReference type="Gene3D" id="1.10.760.10">
    <property type="entry name" value="Cytochrome c-like domain"/>
    <property type="match status" value="1"/>
</dbReference>